<name>A0A7X5U5J9_9MYCO</name>
<dbReference type="AlphaFoldDB" id="A0A7X5U5J9"/>
<gene>
    <name evidence="1" type="ORF">FHU31_005879</name>
</gene>
<evidence type="ECO:0000313" key="1">
    <source>
        <dbReference type="EMBL" id="NIH98855.1"/>
    </source>
</evidence>
<evidence type="ECO:0000313" key="2">
    <source>
        <dbReference type="Proteomes" id="UP000547444"/>
    </source>
</evidence>
<accession>A0A7X5U5J9</accession>
<organism evidence="1 2">
    <name type="scientific">Mycolicibacterium fluoranthenivorans</name>
    <dbReference type="NCBI Taxonomy" id="258505"/>
    <lineage>
        <taxon>Bacteria</taxon>
        <taxon>Bacillati</taxon>
        <taxon>Actinomycetota</taxon>
        <taxon>Actinomycetes</taxon>
        <taxon>Mycobacteriales</taxon>
        <taxon>Mycobacteriaceae</taxon>
        <taxon>Mycolicibacterium</taxon>
    </lineage>
</organism>
<reference evidence="1 2" key="1">
    <citation type="submission" date="2020-03" db="EMBL/GenBank/DDBJ databases">
        <title>Sequencing the genomes of 1000 actinobacteria strains.</title>
        <authorList>
            <person name="Klenk H.-P."/>
        </authorList>
    </citation>
    <scope>NUCLEOTIDE SEQUENCE [LARGE SCALE GENOMIC DNA]</scope>
    <source>
        <strain evidence="1 2">DSM 44556</strain>
    </source>
</reference>
<dbReference type="EMBL" id="JAANOW010000005">
    <property type="protein sequence ID" value="NIH98855.1"/>
    <property type="molecule type" value="Genomic_DNA"/>
</dbReference>
<proteinExistence type="predicted"/>
<dbReference type="Proteomes" id="UP000547444">
    <property type="component" value="Unassembled WGS sequence"/>
</dbReference>
<protein>
    <submittedName>
        <fullName evidence="1">Uncharacterized protein</fullName>
    </submittedName>
</protein>
<dbReference type="RefSeq" id="WP_263987789.1">
    <property type="nucleotide sequence ID" value="NZ_JAANOW010000005.1"/>
</dbReference>
<comment type="caution">
    <text evidence="1">The sequence shown here is derived from an EMBL/GenBank/DDBJ whole genome shotgun (WGS) entry which is preliminary data.</text>
</comment>
<keyword evidence="2" id="KW-1185">Reference proteome</keyword>
<sequence>MRSAPIDRGAHSDFTTIIRPIDDAAGVVVDGRLPGEDRPPE</sequence>